<comment type="catalytic activity">
    <reaction evidence="7">
        <text>[glutamine synthetase]-L-tyrosine + ATP = [glutamine synthetase]-O(4)-(5'-adenylyl)-L-tyrosine + diphosphate</text>
        <dbReference type="Rhea" id="RHEA:18589"/>
        <dbReference type="Rhea" id="RHEA-COMP:10660"/>
        <dbReference type="Rhea" id="RHEA-COMP:10661"/>
        <dbReference type="ChEBI" id="CHEBI:30616"/>
        <dbReference type="ChEBI" id="CHEBI:33019"/>
        <dbReference type="ChEBI" id="CHEBI:46858"/>
        <dbReference type="ChEBI" id="CHEBI:83624"/>
        <dbReference type="EC" id="2.7.7.42"/>
    </reaction>
</comment>
<proteinExistence type="inferred from homology"/>
<dbReference type="Proteomes" id="UP000030002">
    <property type="component" value="Unassembled WGS sequence"/>
</dbReference>
<organism evidence="10 11">
    <name type="scientific">Knoellia sinensis KCTC 19936</name>
    <dbReference type="NCBI Taxonomy" id="1385520"/>
    <lineage>
        <taxon>Bacteria</taxon>
        <taxon>Bacillati</taxon>
        <taxon>Actinomycetota</taxon>
        <taxon>Actinomycetes</taxon>
        <taxon>Micrococcales</taxon>
        <taxon>Intrasporangiaceae</taxon>
        <taxon>Knoellia</taxon>
    </lineage>
</organism>
<dbReference type="PANTHER" id="PTHR30621">
    <property type="entry name" value="GLUTAMINE SYNTHETASE ADENYLYLTRANSFERASE"/>
    <property type="match status" value="1"/>
</dbReference>
<keyword evidence="6 7" id="KW-0511">Multifunctional enzyme</keyword>
<dbReference type="SUPFAM" id="SSF81301">
    <property type="entry name" value="Nucleotidyltransferase"/>
    <property type="match status" value="2"/>
</dbReference>
<dbReference type="GO" id="GO:0000287">
    <property type="term" value="F:magnesium ion binding"/>
    <property type="evidence" value="ECO:0007669"/>
    <property type="project" value="UniProtKB-UniRule"/>
</dbReference>
<dbReference type="eggNOG" id="COG1391">
    <property type="taxonomic scope" value="Bacteria"/>
</dbReference>
<dbReference type="EMBL" id="AVPJ01000001">
    <property type="protein sequence ID" value="KGN34554.1"/>
    <property type="molecule type" value="Genomic_DNA"/>
</dbReference>
<accession>A0A0A0JCR3</accession>
<dbReference type="STRING" id="1385520.N802_00145"/>
<comment type="catalytic activity">
    <reaction evidence="7">
        <text>[glutamine synthetase]-O(4)-(5'-adenylyl)-L-tyrosine + phosphate = [glutamine synthetase]-L-tyrosine + ADP</text>
        <dbReference type="Rhea" id="RHEA:43716"/>
        <dbReference type="Rhea" id="RHEA-COMP:10660"/>
        <dbReference type="Rhea" id="RHEA-COMP:10661"/>
        <dbReference type="ChEBI" id="CHEBI:43474"/>
        <dbReference type="ChEBI" id="CHEBI:46858"/>
        <dbReference type="ChEBI" id="CHEBI:83624"/>
        <dbReference type="ChEBI" id="CHEBI:456216"/>
        <dbReference type="EC" id="2.7.7.89"/>
    </reaction>
</comment>
<dbReference type="Pfam" id="PF08335">
    <property type="entry name" value="GlnD_UR_UTase"/>
    <property type="match status" value="2"/>
</dbReference>
<evidence type="ECO:0000256" key="3">
    <source>
        <dbReference type="ARBA" id="ARBA00022741"/>
    </source>
</evidence>
<protein>
    <recommendedName>
        <fullName evidence="7">Bifunctional glutamine synthetase adenylyltransferase/adenylyl-removing enzyme</fullName>
    </recommendedName>
    <alternativeName>
        <fullName evidence="7">ATP:glutamine synthetase adenylyltransferase</fullName>
    </alternativeName>
    <alternativeName>
        <fullName evidence="7">ATase</fullName>
    </alternativeName>
    <domain>
        <recommendedName>
            <fullName evidence="7">Glutamine synthetase adenylyl-L-tyrosine phosphorylase</fullName>
            <ecNumber evidence="7">2.7.7.89</ecNumber>
        </recommendedName>
        <alternativeName>
            <fullName evidence="7">Adenylyl removase</fullName>
            <shortName evidence="7">AR</shortName>
            <shortName evidence="7">AT-N</shortName>
        </alternativeName>
    </domain>
    <domain>
        <recommendedName>
            <fullName evidence="7">Glutamine synthetase adenylyl transferase</fullName>
            <ecNumber evidence="7">2.7.7.42</ecNumber>
        </recommendedName>
        <alternativeName>
            <fullName evidence="7">Adenylyl transferase</fullName>
            <shortName evidence="7">AT</shortName>
            <shortName evidence="7">AT-C</shortName>
        </alternativeName>
    </domain>
</protein>
<dbReference type="GO" id="GO:0008882">
    <property type="term" value="F:[glutamate-ammonia-ligase] adenylyltransferase activity"/>
    <property type="evidence" value="ECO:0007669"/>
    <property type="project" value="UniProtKB-UniRule"/>
</dbReference>
<comment type="caution">
    <text evidence="10">The sequence shown here is derived from an EMBL/GenBank/DDBJ whole genome shotgun (WGS) entry which is preliminary data.</text>
</comment>
<dbReference type="InterPro" id="IPR023057">
    <property type="entry name" value="GlnE"/>
</dbReference>
<dbReference type="NCBIfam" id="NF010707">
    <property type="entry name" value="PRK14109.1"/>
    <property type="match status" value="1"/>
</dbReference>
<comment type="similarity">
    <text evidence="7">Belongs to the GlnE family.</text>
</comment>
<dbReference type="InterPro" id="IPR005190">
    <property type="entry name" value="GlnE_rpt_dom"/>
</dbReference>
<dbReference type="InterPro" id="IPR043519">
    <property type="entry name" value="NT_sf"/>
</dbReference>
<dbReference type="Gene3D" id="1.20.120.330">
    <property type="entry name" value="Nucleotidyltransferases domain 2"/>
    <property type="match status" value="2"/>
</dbReference>
<evidence type="ECO:0000256" key="6">
    <source>
        <dbReference type="ARBA" id="ARBA00023268"/>
    </source>
</evidence>
<keyword evidence="5 7" id="KW-0460">Magnesium</keyword>
<evidence type="ECO:0000259" key="8">
    <source>
        <dbReference type="Pfam" id="PF03710"/>
    </source>
</evidence>
<comment type="function">
    <text evidence="7">Involved in the regulation of glutamine synthetase GlnA, a key enzyme in the process to assimilate ammonia. When cellular nitrogen levels are high, the C-terminal adenylyl transferase (AT) inactivates GlnA by covalent transfer of an adenylyl group from ATP to specific tyrosine residue of GlnA, thus reducing its activity. Conversely, when nitrogen levels are low, the N-terminal adenylyl removase (AR) activates GlnA by removing the adenylyl group by phosphorolysis, increasing its activity. The regulatory region of GlnE binds the signal transduction protein PII (GlnB) which indicates the nitrogen status of the cell.</text>
</comment>
<feature type="domain" description="PII-uridylyltransferase/Glutamine-synthetase adenylyltransferase" evidence="9">
    <location>
        <begin position="856"/>
        <end position="997"/>
    </location>
</feature>
<keyword evidence="4 7" id="KW-0067">ATP-binding</keyword>
<feature type="domain" description="PII-uridylyltransferase/Glutamine-synthetase adenylyltransferase" evidence="9">
    <location>
        <begin position="351"/>
        <end position="491"/>
    </location>
</feature>
<dbReference type="HAMAP" id="MF_00802">
    <property type="entry name" value="GlnE"/>
    <property type="match status" value="1"/>
</dbReference>
<dbReference type="AlphaFoldDB" id="A0A0A0JCR3"/>
<keyword evidence="1 7" id="KW-0808">Transferase</keyword>
<dbReference type="InterPro" id="IPR013546">
    <property type="entry name" value="PII_UdlTrfase/GS_AdlTrfase"/>
</dbReference>
<evidence type="ECO:0000256" key="4">
    <source>
        <dbReference type="ARBA" id="ARBA00022840"/>
    </source>
</evidence>
<evidence type="ECO:0000256" key="2">
    <source>
        <dbReference type="ARBA" id="ARBA00022695"/>
    </source>
</evidence>
<dbReference type="GO" id="GO:0000820">
    <property type="term" value="P:regulation of glutamine family amino acid metabolic process"/>
    <property type="evidence" value="ECO:0007669"/>
    <property type="project" value="UniProtKB-UniRule"/>
</dbReference>
<gene>
    <name evidence="7" type="primary">glnE</name>
    <name evidence="10" type="ORF">N802_00145</name>
</gene>
<dbReference type="RefSeq" id="WP_035910571.1">
    <property type="nucleotide sequence ID" value="NZ_AVPJ01000001.1"/>
</dbReference>
<evidence type="ECO:0000313" key="10">
    <source>
        <dbReference type="EMBL" id="KGN34554.1"/>
    </source>
</evidence>
<feature type="region of interest" description="Adenylyl removase" evidence="7">
    <location>
        <begin position="1"/>
        <end position="495"/>
    </location>
</feature>
<evidence type="ECO:0000256" key="1">
    <source>
        <dbReference type="ARBA" id="ARBA00022679"/>
    </source>
</evidence>
<keyword evidence="11" id="KW-1185">Reference proteome</keyword>
<evidence type="ECO:0000313" key="11">
    <source>
        <dbReference type="Proteomes" id="UP000030002"/>
    </source>
</evidence>
<feature type="domain" description="Glutamate-ammonia ligase adenylyltransferase repeated" evidence="8">
    <location>
        <begin position="596"/>
        <end position="831"/>
    </location>
</feature>
<dbReference type="SUPFAM" id="SSF81593">
    <property type="entry name" value="Nucleotidyltransferase substrate binding subunit/domain"/>
    <property type="match status" value="2"/>
</dbReference>
<reference evidence="10 11" key="1">
    <citation type="submission" date="2013-08" db="EMBL/GenBank/DDBJ databases">
        <title>The genome sequence of Knoellia sinensis.</title>
        <authorList>
            <person name="Zhu W."/>
            <person name="Wang G."/>
        </authorList>
    </citation>
    <scope>NUCLEOTIDE SEQUENCE [LARGE SCALE GENOMIC DNA]</scope>
    <source>
        <strain evidence="10 11">KCTC 19936</strain>
    </source>
</reference>
<dbReference type="GO" id="GO:0047388">
    <property type="term" value="F:[glutamine synthetase]-adenylyl-L-tyrosine phosphorylase activity"/>
    <property type="evidence" value="ECO:0007669"/>
    <property type="project" value="UniProtKB-EC"/>
</dbReference>
<feature type="region of interest" description="Adenylyl transferase" evidence="7">
    <location>
        <begin position="503"/>
        <end position="1002"/>
    </location>
</feature>
<sequence>MSARMPSVPGDLTRLGFADPRRTVSLLADPVLAPLIKDRERVEAEGLAVALSRVADPDQALLALVRLMEAVGAPARASIRDELVTALSEPGRSRERLFAVLGASTALGDHLVVRPEHWSAVTNAFPLEVEERIDLLTAAVSGPGEGTTPEDALRIEYRRQLLGIATLDVSRPDPQARLSETAAALADLAEAALEAALVIARAAVGDEASQCRFAVIGMGKTGGRELNYISDVDVIFVAEPAEGADEETALRVGTEMATHLIRICSSSTAAGSLWQVDPALRPEGKNGPLVRTLDSHVSYYERWAKTWEFQALLKARPIAGDRALGRAYVEAVAPFVWSAASRENFVEDVQAMRRRVEDNVPSGEADRQLKLGPGGLRDIEFSVQLLQLVHGRADASLRSGTTLTALAALSQGGYVGREDAQTLDTAYRLLRTLEHRIQLHRLRRTHLMPTAPGDLRCLGRALGHQRDPEDSVVAQWRTAAREVRRLHQRIFYRPLLSAVARLGPDEVRLTPEAARERLAALGFRDPKGALRHLEALTGGVSRRAAIQRQLLPVMLGWFADEADPDAGLLAFRRISDQLGTTPWYLRLLRDEGSAAERLAHTLGRSRYAADLLEQGPESVQFLGDPSGLRPRPRADVQARMRAAARRKDGSEAAVLAARAVRRSELFRMAVASLLGQITLDELGAALADLSGALIDVTLEVVLEAVERESGAPPLSRHLVVGMGRLGGGEAAFGSDADVLFVHDPVSGADGRAAQEQALEVVKELIRLLGLAAPDPRLEVDAGLRPEGKNGPLTRSLDSYRAYYERWSLVWEAQALLRAAPVAGDPDLGSAFVELINPLRWPEGGLDAGQVREIRTLKARMESERLPRGADRKAHFKLGHGGLSDVEWCAQMIQLEHAHEIPALRTTSTIGALEAARDEGLIDAEDASALAESWRLASEMRNAGLLARGRPVDSVPSDVRDADGMARILGLGPKSGQELANRYRRVARRARHAAEKVFYEDPT</sequence>
<name>A0A0A0JCR3_9MICO</name>
<dbReference type="EC" id="2.7.7.42" evidence="7"/>
<keyword evidence="2 7" id="KW-0548">Nucleotidyltransferase</keyword>
<dbReference type="GO" id="GO:0005829">
    <property type="term" value="C:cytosol"/>
    <property type="evidence" value="ECO:0007669"/>
    <property type="project" value="TreeGrafter"/>
</dbReference>
<dbReference type="PANTHER" id="PTHR30621:SF0">
    <property type="entry name" value="BIFUNCTIONAL GLUTAMINE SYNTHETASE ADENYLYLTRANSFERASE_ADENYLYL-REMOVING ENZYME"/>
    <property type="match status" value="1"/>
</dbReference>
<evidence type="ECO:0000256" key="7">
    <source>
        <dbReference type="HAMAP-Rule" id="MF_00802"/>
    </source>
</evidence>
<evidence type="ECO:0000256" key="5">
    <source>
        <dbReference type="ARBA" id="ARBA00022842"/>
    </source>
</evidence>
<comment type="cofactor">
    <cofactor evidence="7">
        <name>Mg(2+)</name>
        <dbReference type="ChEBI" id="CHEBI:18420"/>
    </cofactor>
</comment>
<evidence type="ECO:0000259" key="9">
    <source>
        <dbReference type="Pfam" id="PF08335"/>
    </source>
</evidence>
<dbReference type="Gene3D" id="3.30.460.10">
    <property type="entry name" value="Beta Polymerase, domain 2"/>
    <property type="match status" value="2"/>
</dbReference>
<dbReference type="GO" id="GO:0005524">
    <property type="term" value="F:ATP binding"/>
    <property type="evidence" value="ECO:0007669"/>
    <property type="project" value="UniProtKB-UniRule"/>
</dbReference>
<dbReference type="EC" id="2.7.7.89" evidence="7"/>
<feature type="domain" description="Glutamate-ammonia ligase adenylyltransferase repeated" evidence="8">
    <location>
        <begin position="95"/>
        <end position="327"/>
    </location>
</feature>
<keyword evidence="3 7" id="KW-0547">Nucleotide-binding</keyword>
<dbReference type="CDD" id="cd05401">
    <property type="entry name" value="NT_GlnE_GlnD_like"/>
    <property type="match status" value="2"/>
</dbReference>
<dbReference type="Pfam" id="PF03710">
    <property type="entry name" value="GlnE"/>
    <property type="match status" value="2"/>
</dbReference>